<keyword evidence="2" id="KW-0238">DNA-binding</keyword>
<accession>A0ABY4N4X7</accession>
<dbReference type="RefSeq" id="WP_249478364.1">
    <property type="nucleotide sequence ID" value="NZ_CP097218.1"/>
</dbReference>
<dbReference type="InterPro" id="IPR001347">
    <property type="entry name" value="SIS_dom"/>
</dbReference>
<dbReference type="PROSITE" id="PS51071">
    <property type="entry name" value="HTH_RPIR"/>
    <property type="match status" value="1"/>
</dbReference>
<feature type="domain" description="SIS" evidence="6">
    <location>
        <begin position="141"/>
        <end position="277"/>
    </location>
</feature>
<keyword evidence="3" id="KW-0804">Transcription</keyword>
<reference evidence="7" key="1">
    <citation type="submission" date="2022-05" db="EMBL/GenBank/DDBJ databases">
        <title>Genomic analysis of Brachybacterium sp. CBA3104.</title>
        <authorList>
            <person name="Roh S.W."/>
            <person name="Kim Y.B."/>
            <person name="Kim Y."/>
        </authorList>
    </citation>
    <scope>NUCLEOTIDE SEQUENCE</scope>
    <source>
        <strain evidence="7">CBA3104</strain>
    </source>
</reference>
<dbReference type="Gene3D" id="1.10.10.10">
    <property type="entry name" value="Winged helix-like DNA-binding domain superfamily/Winged helix DNA-binding domain"/>
    <property type="match status" value="1"/>
</dbReference>
<feature type="region of interest" description="Disordered" evidence="4">
    <location>
        <begin position="286"/>
        <end position="314"/>
    </location>
</feature>
<dbReference type="Gene3D" id="3.40.50.10490">
    <property type="entry name" value="Glucose-6-phosphate isomerase like protein, domain 1"/>
    <property type="match status" value="1"/>
</dbReference>
<dbReference type="PANTHER" id="PTHR30514">
    <property type="entry name" value="GLUCOKINASE"/>
    <property type="match status" value="1"/>
</dbReference>
<dbReference type="SUPFAM" id="SSF53697">
    <property type="entry name" value="SIS domain"/>
    <property type="match status" value="1"/>
</dbReference>
<evidence type="ECO:0000259" key="6">
    <source>
        <dbReference type="PROSITE" id="PS51464"/>
    </source>
</evidence>
<dbReference type="InterPro" id="IPR009057">
    <property type="entry name" value="Homeodomain-like_sf"/>
</dbReference>
<dbReference type="Pfam" id="PF01418">
    <property type="entry name" value="HTH_6"/>
    <property type="match status" value="1"/>
</dbReference>
<evidence type="ECO:0000259" key="5">
    <source>
        <dbReference type="PROSITE" id="PS51071"/>
    </source>
</evidence>
<evidence type="ECO:0000313" key="8">
    <source>
        <dbReference type="Proteomes" id="UP001055868"/>
    </source>
</evidence>
<dbReference type="InterPro" id="IPR035472">
    <property type="entry name" value="RpiR-like_SIS"/>
</dbReference>
<dbReference type="PANTHER" id="PTHR30514:SF1">
    <property type="entry name" value="HTH-TYPE TRANSCRIPTIONAL REGULATOR HEXR-RELATED"/>
    <property type="match status" value="1"/>
</dbReference>
<proteinExistence type="predicted"/>
<dbReference type="InterPro" id="IPR036388">
    <property type="entry name" value="WH-like_DNA-bd_sf"/>
</dbReference>
<keyword evidence="1" id="KW-0805">Transcription regulation</keyword>
<evidence type="ECO:0000313" key="7">
    <source>
        <dbReference type="EMBL" id="UQN29199.1"/>
    </source>
</evidence>
<dbReference type="SUPFAM" id="SSF46689">
    <property type="entry name" value="Homeodomain-like"/>
    <property type="match status" value="1"/>
</dbReference>
<feature type="domain" description="HTH rpiR-type" evidence="5">
    <location>
        <begin position="16"/>
        <end position="92"/>
    </location>
</feature>
<dbReference type="InterPro" id="IPR046348">
    <property type="entry name" value="SIS_dom_sf"/>
</dbReference>
<gene>
    <name evidence="7" type="ORF">M4486_16440</name>
</gene>
<evidence type="ECO:0000256" key="1">
    <source>
        <dbReference type="ARBA" id="ARBA00023015"/>
    </source>
</evidence>
<evidence type="ECO:0000256" key="4">
    <source>
        <dbReference type="SAM" id="MobiDB-lite"/>
    </source>
</evidence>
<name>A0ABY4N4X7_9MICO</name>
<dbReference type="InterPro" id="IPR047640">
    <property type="entry name" value="RpiR-like"/>
</dbReference>
<sequence length="314" mass="33378">MNTETTSSPDDPNPSASALQRLRNIADQLNPTARRIADVILEDPLRAGGDSITQIAARSKASAATVSRLATRLGYSGFPAFRSAIALDNGRTTQSGWERDIGSAISPSDSPDDVLAILAGTAARSLRDAADTIDVRPFRRAATTVAHAEHVHLHGEWGDAIALRELQMRLLRIGIAAWFHEAGGNTLRAVANTLTDRDAVIVLGRSGTDGATVDFLQRAKTAGACTIALHGDPDSPFAAVSDIPLYTGIRNGSVWTQYYAGRASDILATSLLWVLVAQSRSSDPSMRFIDDGTFADPDDPQFPRTPTAPAPPRG</sequence>
<dbReference type="EMBL" id="CP097218">
    <property type="protein sequence ID" value="UQN29199.1"/>
    <property type="molecule type" value="Genomic_DNA"/>
</dbReference>
<evidence type="ECO:0000256" key="3">
    <source>
        <dbReference type="ARBA" id="ARBA00023163"/>
    </source>
</evidence>
<dbReference type="Proteomes" id="UP001055868">
    <property type="component" value="Chromosome"/>
</dbReference>
<organism evidence="7 8">
    <name type="scientific">Brachybacterium kimchii</name>
    <dbReference type="NCBI Taxonomy" id="2942909"/>
    <lineage>
        <taxon>Bacteria</taxon>
        <taxon>Bacillati</taxon>
        <taxon>Actinomycetota</taxon>
        <taxon>Actinomycetes</taxon>
        <taxon>Micrococcales</taxon>
        <taxon>Dermabacteraceae</taxon>
        <taxon>Brachybacterium</taxon>
    </lineage>
</organism>
<keyword evidence="8" id="KW-1185">Reference proteome</keyword>
<dbReference type="PROSITE" id="PS51464">
    <property type="entry name" value="SIS"/>
    <property type="match status" value="1"/>
</dbReference>
<dbReference type="CDD" id="cd05013">
    <property type="entry name" value="SIS_RpiR"/>
    <property type="match status" value="1"/>
</dbReference>
<protein>
    <submittedName>
        <fullName evidence="7">MurR/RpiR family transcriptional regulator</fullName>
    </submittedName>
</protein>
<evidence type="ECO:0000256" key="2">
    <source>
        <dbReference type="ARBA" id="ARBA00023125"/>
    </source>
</evidence>
<dbReference type="InterPro" id="IPR000281">
    <property type="entry name" value="HTH_RpiR"/>
</dbReference>